<reference evidence="1" key="1">
    <citation type="submission" date="2021-02" db="EMBL/GenBank/DDBJ databases">
        <authorList>
            <person name="Nowell W R."/>
        </authorList>
    </citation>
    <scope>NUCLEOTIDE SEQUENCE</scope>
</reference>
<comment type="caution">
    <text evidence="1">The sequence shown here is derived from an EMBL/GenBank/DDBJ whole genome shotgun (WGS) entry which is preliminary data.</text>
</comment>
<dbReference type="EMBL" id="CAJOBS010009562">
    <property type="protein sequence ID" value="CAF4936524.1"/>
    <property type="molecule type" value="Genomic_DNA"/>
</dbReference>
<evidence type="ECO:0000313" key="2">
    <source>
        <dbReference type="Proteomes" id="UP000663838"/>
    </source>
</evidence>
<gene>
    <name evidence="1" type="ORF">TOA249_LOCUS33092</name>
</gene>
<feature type="non-terminal residue" evidence="1">
    <location>
        <position position="117"/>
    </location>
</feature>
<sequence length="117" mass="13562">MKSEQNNKKNVISKNLLERIAQQASRIRELALNKRIDEGDEKSKIGEEIQSIFNLESYQDKPSEYVYSNLEDIVSLLIYSWSVANKTQFPKDTQIVALLLFIHSYKKGLLEQIRTGE</sequence>
<evidence type="ECO:0000313" key="1">
    <source>
        <dbReference type="EMBL" id="CAF4936524.1"/>
    </source>
</evidence>
<proteinExistence type="predicted"/>
<name>A0A821X4V7_9BILA</name>
<protein>
    <submittedName>
        <fullName evidence="1">Uncharacterized protein</fullName>
    </submittedName>
</protein>
<accession>A0A821X4V7</accession>
<organism evidence="1 2">
    <name type="scientific">Rotaria socialis</name>
    <dbReference type="NCBI Taxonomy" id="392032"/>
    <lineage>
        <taxon>Eukaryota</taxon>
        <taxon>Metazoa</taxon>
        <taxon>Spiralia</taxon>
        <taxon>Gnathifera</taxon>
        <taxon>Rotifera</taxon>
        <taxon>Eurotatoria</taxon>
        <taxon>Bdelloidea</taxon>
        <taxon>Philodinida</taxon>
        <taxon>Philodinidae</taxon>
        <taxon>Rotaria</taxon>
    </lineage>
</organism>
<dbReference type="AlphaFoldDB" id="A0A821X4V7"/>
<dbReference type="Proteomes" id="UP000663838">
    <property type="component" value="Unassembled WGS sequence"/>
</dbReference>